<proteinExistence type="inferred from homology"/>
<evidence type="ECO:0000313" key="14">
    <source>
        <dbReference type="EMBL" id="WFD26243.1"/>
    </source>
</evidence>
<name>A0AAF0J308_9BASI</name>
<dbReference type="InterPro" id="IPR037202">
    <property type="entry name" value="ESCRT_assembly_dom"/>
</dbReference>
<keyword evidence="5 11" id="KW-0812">Transmembrane</keyword>
<keyword evidence="8 11" id="KW-1133">Transmembrane helix</keyword>
<dbReference type="EMBL" id="CP119893">
    <property type="protein sequence ID" value="WFD26243.1"/>
    <property type="molecule type" value="Genomic_DNA"/>
</dbReference>
<evidence type="ECO:0000256" key="9">
    <source>
        <dbReference type="ARBA" id="ARBA00023136"/>
    </source>
</evidence>
<feature type="domain" description="DUF202" evidence="12">
    <location>
        <begin position="220"/>
        <end position="281"/>
    </location>
</feature>
<evidence type="ECO:0000256" key="10">
    <source>
        <dbReference type="SAM" id="Coils"/>
    </source>
</evidence>
<keyword evidence="9 11" id="KW-0472">Membrane</keyword>
<organism evidence="14 15">
    <name type="scientific">Malassezia nana</name>
    <dbReference type="NCBI Taxonomy" id="180528"/>
    <lineage>
        <taxon>Eukaryota</taxon>
        <taxon>Fungi</taxon>
        <taxon>Dikarya</taxon>
        <taxon>Basidiomycota</taxon>
        <taxon>Ustilaginomycotina</taxon>
        <taxon>Malasseziomycetes</taxon>
        <taxon>Malasseziales</taxon>
        <taxon>Malasseziaceae</taxon>
        <taxon>Malassezia</taxon>
    </lineage>
</organism>
<keyword evidence="10" id="KW-0175">Coiled coil</keyword>
<keyword evidence="4" id="KW-0813">Transport</keyword>
<reference evidence="14" key="1">
    <citation type="submission" date="2023-03" db="EMBL/GenBank/DDBJ databases">
        <title>Mating type loci evolution in Malassezia.</title>
        <authorList>
            <person name="Coelho M.A."/>
        </authorList>
    </citation>
    <scope>NUCLEOTIDE SEQUENCE</scope>
    <source>
        <strain evidence="14">CBS 9557</strain>
    </source>
</reference>
<evidence type="ECO:0000256" key="7">
    <source>
        <dbReference type="ARBA" id="ARBA00022927"/>
    </source>
</evidence>
<evidence type="ECO:0000313" key="15">
    <source>
        <dbReference type="Proteomes" id="UP001213623"/>
    </source>
</evidence>
<feature type="domain" description="VPS37 C-terminal" evidence="13">
    <location>
        <begin position="40"/>
        <end position="172"/>
    </location>
</feature>
<evidence type="ECO:0000256" key="1">
    <source>
        <dbReference type="ARBA" id="ARBA00004127"/>
    </source>
</evidence>
<feature type="transmembrane region" description="Helical" evidence="11">
    <location>
        <begin position="229"/>
        <end position="249"/>
    </location>
</feature>
<feature type="transmembrane region" description="Helical" evidence="11">
    <location>
        <begin position="294"/>
        <end position="314"/>
    </location>
</feature>
<evidence type="ECO:0000256" key="3">
    <source>
        <dbReference type="ARBA" id="ARBA00007617"/>
    </source>
</evidence>
<dbReference type="GO" id="GO:0000813">
    <property type="term" value="C:ESCRT I complex"/>
    <property type="evidence" value="ECO:0007669"/>
    <property type="project" value="UniProtKB-ARBA"/>
</dbReference>
<dbReference type="PANTHER" id="PTHR46140:SF1">
    <property type="entry name" value="VACUOLAR TRANSPORTER CHAPERONE COMPLEX SUBUNIT 4-RELATED"/>
    <property type="match status" value="1"/>
</dbReference>
<evidence type="ECO:0000256" key="6">
    <source>
        <dbReference type="ARBA" id="ARBA00022753"/>
    </source>
</evidence>
<dbReference type="InterPro" id="IPR003807">
    <property type="entry name" value="DUF202"/>
</dbReference>
<dbReference type="Gene3D" id="1.10.287.660">
    <property type="entry name" value="Helix hairpin bin"/>
    <property type="match status" value="1"/>
</dbReference>
<dbReference type="InterPro" id="IPR029012">
    <property type="entry name" value="Helix_hairpin_bin_sf"/>
</dbReference>
<dbReference type="SUPFAM" id="SSF140111">
    <property type="entry name" value="Endosomal sorting complex assembly domain"/>
    <property type="match status" value="1"/>
</dbReference>
<dbReference type="GO" id="GO:0033254">
    <property type="term" value="C:vacuolar transporter chaperone complex"/>
    <property type="evidence" value="ECO:0007669"/>
    <property type="project" value="TreeGrafter"/>
</dbReference>
<feature type="coiled-coil region" evidence="10">
    <location>
        <begin position="56"/>
        <end position="100"/>
    </location>
</feature>
<feature type="transmembrane region" description="Helical" evidence="11">
    <location>
        <begin position="256"/>
        <end position="274"/>
    </location>
</feature>
<dbReference type="GO" id="GO:0072666">
    <property type="term" value="P:establishment of protein localization to vacuole"/>
    <property type="evidence" value="ECO:0007669"/>
    <property type="project" value="UniProtKB-ARBA"/>
</dbReference>
<evidence type="ECO:0000256" key="4">
    <source>
        <dbReference type="ARBA" id="ARBA00022448"/>
    </source>
</evidence>
<dbReference type="PANTHER" id="PTHR46140">
    <property type="entry name" value="VACUOLAR TRANSPORTER CHAPERONE 1-RELATED"/>
    <property type="match status" value="1"/>
</dbReference>
<keyword evidence="15" id="KW-1185">Reference proteome</keyword>
<evidence type="ECO:0000256" key="8">
    <source>
        <dbReference type="ARBA" id="ARBA00022989"/>
    </source>
</evidence>
<dbReference type="GO" id="GO:0043162">
    <property type="term" value="P:ubiquitin-dependent protein catabolic process via the multivesicular body sorting pathway"/>
    <property type="evidence" value="ECO:0007669"/>
    <property type="project" value="UniProtKB-ARBA"/>
</dbReference>
<evidence type="ECO:0000259" key="13">
    <source>
        <dbReference type="Pfam" id="PF07200"/>
    </source>
</evidence>
<comment type="subcellular location">
    <subcellularLocation>
        <location evidence="1">Endomembrane system</location>
        <topology evidence="1">Multi-pass membrane protein</topology>
    </subcellularLocation>
    <subcellularLocation>
        <location evidence="2">Endosome</location>
    </subcellularLocation>
</comment>
<evidence type="ECO:0000259" key="12">
    <source>
        <dbReference type="Pfam" id="PF02656"/>
    </source>
</evidence>
<keyword evidence="6" id="KW-0967">Endosome</keyword>
<dbReference type="AlphaFoldDB" id="A0AAF0J308"/>
<dbReference type="InterPro" id="IPR051572">
    <property type="entry name" value="VTC_Complex_Subunit"/>
</dbReference>
<evidence type="ECO:0000256" key="11">
    <source>
        <dbReference type="SAM" id="Phobius"/>
    </source>
</evidence>
<evidence type="ECO:0000256" key="5">
    <source>
        <dbReference type="ARBA" id="ARBA00022692"/>
    </source>
</evidence>
<dbReference type="Pfam" id="PF02656">
    <property type="entry name" value="DUF202"/>
    <property type="match status" value="1"/>
</dbReference>
<keyword evidence="7" id="KW-0653">Protein transport</keyword>
<accession>A0AAF0J308</accession>
<evidence type="ECO:0000256" key="2">
    <source>
        <dbReference type="ARBA" id="ARBA00004177"/>
    </source>
</evidence>
<sequence length="318" mass="35939">MEDGLELARNFPSVASLTRDDWQALLAESLDPTQHADQVRLYEAVVHNLPSVRAMYEEHEALLRRVEQAAAVNEAQRPALEELRAKTRAAYAQARMLEQQWPCVEQSMIEAHKQRFTPQALWTRLHMAASAVHETSEDLANAYVEGLSPTMDDATFLRQYRELRVQYHRRALAAERMRDPSGEERCRAAAVVLLRPMSTQPLLQRTAGKRIALPVRVEPKVFFANERTFLSWLSFTVTLSALAAGLLNFGDRVGRVSAALFSLVAIAIMIYALVTYHWRAQAIRNRGSGPYDDRLGPTILSVLLLTAIIVNFVLRFSE</sequence>
<dbReference type="InterPro" id="IPR009851">
    <property type="entry name" value="Mod_r"/>
</dbReference>
<protein>
    <submittedName>
        <fullName evidence="14">GTPase regulator Nrf1</fullName>
    </submittedName>
</protein>
<dbReference type="GO" id="GO:0000329">
    <property type="term" value="C:fungal-type vacuole membrane"/>
    <property type="evidence" value="ECO:0007669"/>
    <property type="project" value="TreeGrafter"/>
</dbReference>
<dbReference type="GO" id="GO:0006886">
    <property type="term" value="P:intracellular protein transport"/>
    <property type="evidence" value="ECO:0007669"/>
    <property type="project" value="UniProtKB-ARBA"/>
</dbReference>
<dbReference type="Proteomes" id="UP001213623">
    <property type="component" value="Chromosome 2"/>
</dbReference>
<dbReference type="Pfam" id="PF07200">
    <property type="entry name" value="Mod_r"/>
    <property type="match status" value="1"/>
</dbReference>
<comment type="similarity">
    <text evidence="3">Belongs to the VPS37 family.</text>
</comment>
<gene>
    <name evidence="14" type="primary">nrf1</name>
    <name evidence="14" type="ORF">MNAN1_001220</name>
</gene>